<evidence type="ECO:0000313" key="4">
    <source>
        <dbReference type="EMBL" id="MCU9848846.1"/>
    </source>
</evidence>
<dbReference type="GO" id="GO:0005524">
    <property type="term" value="F:ATP binding"/>
    <property type="evidence" value="ECO:0007669"/>
    <property type="project" value="UniProtKB-KW"/>
</dbReference>
<dbReference type="PANTHER" id="PTHR24220">
    <property type="entry name" value="IMPORT ATP-BINDING PROTEIN"/>
    <property type="match status" value="1"/>
</dbReference>
<organism evidence="4 5">
    <name type="scientific">Albidovulum salinarum</name>
    <dbReference type="NCBI Taxonomy" id="2984153"/>
    <lineage>
        <taxon>Bacteria</taxon>
        <taxon>Pseudomonadati</taxon>
        <taxon>Pseudomonadota</taxon>
        <taxon>Alphaproteobacteria</taxon>
        <taxon>Rhodobacterales</taxon>
        <taxon>Paracoccaceae</taxon>
        <taxon>Albidovulum</taxon>
    </lineage>
</organism>
<dbReference type="InterPro" id="IPR003439">
    <property type="entry name" value="ABC_transporter-like_ATP-bd"/>
</dbReference>
<feature type="domain" description="ABC transporter" evidence="3">
    <location>
        <begin position="8"/>
        <end position="232"/>
    </location>
</feature>
<keyword evidence="5" id="KW-1185">Reference proteome</keyword>
<sequence>MVSPILPLTLDEVELRRQGKRILGPVTYRLEGEGITIVMGPNGAGKTSLLRCMHGLERISRGRMQWRGEADQIRARQAFVFQTPILMRRSVIDCIAYPLILDGLSRREARKAAEREADMVGLKVTLSAPVNVLSGGERQKMALARALIRAPEVLFLDEPCANLDLHSTAEIERVLTGARDRGTRIVMSTHNVGQARRLADDILFLSDGRLIESGSRDAFFAGPGTPEARAHINGDLLP</sequence>
<dbReference type="InterPro" id="IPR017871">
    <property type="entry name" value="ABC_transporter-like_CS"/>
</dbReference>
<dbReference type="PROSITE" id="PS50893">
    <property type="entry name" value="ABC_TRANSPORTER_2"/>
    <property type="match status" value="1"/>
</dbReference>
<keyword evidence="1" id="KW-0547">Nucleotide-binding</keyword>
<reference evidence="4 5" key="1">
    <citation type="submission" date="2022-10" db="EMBL/GenBank/DDBJ databases">
        <title>Defluviimonas sp. nov., isolated from ocean surface sediments.</title>
        <authorList>
            <person name="He W."/>
            <person name="Wang L."/>
            <person name="Zhang D.-F."/>
        </authorList>
    </citation>
    <scope>NUCLEOTIDE SEQUENCE [LARGE SCALE GENOMIC DNA]</scope>
    <source>
        <strain evidence="4 5">WL0024</strain>
    </source>
</reference>
<keyword evidence="2 4" id="KW-0067">ATP-binding</keyword>
<dbReference type="InterPro" id="IPR015854">
    <property type="entry name" value="ABC_transpr_LolD-like"/>
</dbReference>
<dbReference type="RefSeq" id="WP_263336691.1">
    <property type="nucleotide sequence ID" value="NZ_JAOVQO010000011.1"/>
</dbReference>
<dbReference type="SUPFAM" id="SSF52540">
    <property type="entry name" value="P-loop containing nucleoside triphosphate hydrolases"/>
    <property type="match status" value="1"/>
</dbReference>
<evidence type="ECO:0000256" key="1">
    <source>
        <dbReference type="ARBA" id="ARBA00022741"/>
    </source>
</evidence>
<protein>
    <submittedName>
        <fullName evidence="4">ATP-binding cassette domain-containing protein</fullName>
    </submittedName>
</protein>
<accession>A0ABT2X4I0</accession>
<dbReference type="Gene3D" id="3.40.50.300">
    <property type="entry name" value="P-loop containing nucleotide triphosphate hydrolases"/>
    <property type="match status" value="1"/>
</dbReference>
<dbReference type="PROSITE" id="PS00211">
    <property type="entry name" value="ABC_TRANSPORTER_1"/>
    <property type="match status" value="1"/>
</dbReference>
<dbReference type="SMART" id="SM00382">
    <property type="entry name" value="AAA"/>
    <property type="match status" value="1"/>
</dbReference>
<evidence type="ECO:0000256" key="2">
    <source>
        <dbReference type="ARBA" id="ARBA00022840"/>
    </source>
</evidence>
<gene>
    <name evidence="4" type="ORF">OEZ60_12615</name>
</gene>
<evidence type="ECO:0000259" key="3">
    <source>
        <dbReference type="PROSITE" id="PS50893"/>
    </source>
</evidence>
<dbReference type="EMBL" id="JAOVQO010000011">
    <property type="protein sequence ID" value="MCU9848846.1"/>
    <property type="molecule type" value="Genomic_DNA"/>
</dbReference>
<comment type="caution">
    <text evidence="4">The sequence shown here is derived from an EMBL/GenBank/DDBJ whole genome shotgun (WGS) entry which is preliminary data.</text>
</comment>
<evidence type="ECO:0000313" key="5">
    <source>
        <dbReference type="Proteomes" id="UP001209535"/>
    </source>
</evidence>
<dbReference type="InterPro" id="IPR027417">
    <property type="entry name" value="P-loop_NTPase"/>
</dbReference>
<dbReference type="InterPro" id="IPR003593">
    <property type="entry name" value="AAA+_ATPase"/>
</dbReference>
<proteinExistence type="predicted"/>
<dbReference type="Pfam" id="PF00005">
    <property type="entry name" value="ABC_tran"/>
    <property type="match status" value="1"/>
</dbReference>
<name>A0ABT2X4I0_9RHOB</name>
<dbReference type="Proteomes" id="UP001209535">
    <property type="component" value="Unassembled WGS sequence"/>
</dbReference>